<dbReference type="InterPro" id="IPR006357">
    <property type="entry name" value="HAD-SF_hydro_IIA"/>
</dbReference>
<comment type="subcellular location">
    <subcellularLocation>
        <location evidence="3">Cytoplasm</location>
    </subcellularLocation>
    <subcellularLocation>
        <location evidence="2">Nucleus</location>
    </subcellularLocation>
</comment>
<organism evidence="15 16">
    <name type="scientific">Owenia fusiformis</name>
    <name type="common">Polychaete worm</name>
    <dbReference type="NCBI Taxonomy" id="6347"/>
    <lineage>
        <taxon>Eukaryota</taxon>
        <taxon>Metazoa</taxon>
        <taxon>Spiralia</taxon>
        <taxon>Lophotrochozoa</taxon>
        <taxon>Annelida</taxon>
        <taxon>Polychaeta</taxon>
        <taxon>Sedentaria</taxon>
        <taxon>Canalipalpata</taxon>
        <taxon>Sabellida</taxon>
        <taxon>Oweniida</taxon>
        <taxon>Oweniidae</taxon>
        <taxon>Owenia</taxon>
    </lineage>
</organism>
<dbReference type="OrthoDB" id="426235at2759"/>
<gene>
    <name evidence="15" type="ORF">OFUS_LOCUS15111</name>
</gene>
<evidence type="ECO:0000256" key="4">
    <source>
        <dbReference type="ARBA" id="ARBA00007958"/>
    </source>
</evidence>
<evidence type="ECO:0000256" key="11">
    <source>
        <dbReference type="ARBA" id="ARBA00037258"/>
    </source>
</evidence>
<keyword evidence="7" id="KW-0479">Metal-binding</keyword>
<dbReference type="EC" id="3.6.1.1" evidence="5"/>
<dbReference type="PANTHER" id="PTHR19288:SF46">
    <property type="entry name" value="HALOACID DEHALOGENASE-LIKE HYDROLASE DOMAIN-CONTAINING PROTEIN 2"/>
    <property type="match status" value="1"/>
</dbReference>
<evidence type="ECO:0000256" key="9">
    <source>
        <dbReference type="ARBA" id="ARBA00022842"/>
    </source>
</evidence>
<sequence>MSLNIFLRTFHNLTSKRQFLKIQWKKLEKNYFPVQKRNHLSQSINSNSDMPPSGKARTVLIDLSGTVHVESTAISTAHSAIERLRDTSLNIRFVTNSSKESKLSLYKRLKNMGFDIKMDEIFTSLTAARQLVETRKLRPMLILTEEAMDDFKGIPNEDPNAVLVGLTPDKFNYEHLNTAFRVLLDKPDIPLIAINKARYIKQLSGLSLATGPFVTALEYAVDRKAELVGKPNSAFFLESIKDFGCEASSTVMIGDDVRDDVEGAMKIGMFGILVKTGKYRDGDETKIKPGPDAICSDIGDAVEYIITNLT</sequence>
<comment type="cofactor">
    <cofactor evidence="1">
        <name>Mg(2+)</name>
        <dbReference type="ChEBI" id="CHEBI:18420"/>
    </cofactor>
</comment>
<dbReference type="SUPFAM" id="SSF56784">
    <property type="entry name" value="HAD-like"/>
    <property type="match status" value="1"/>
</dbReference>
<dbReference type="GO" id="GO:0005634">
    <property type="term" value="C:nucleus"/>
    <property type="evidence" value="ECO:0007669"/>
    <property type="project" value="UniProtKB-SubCell"/>
</dbReference>
<comment type="catalytic activity">
    <reaction evidence="14">
        <text>diphosphate + H2O = 2 phosphate + H(+)</text>
        <dbReference type="Rhea" id="RHEA:24576"/>
        <dbReference type="ChEBI" id="CHEBI:15377"/>
        <dbReference type="ChEBI" id="CHEBI:15378"/>
        <dbReference type="ChEBI" id="CHEBI:33019"/>
        <dbReference type="ChEBI" id="CHEBI:43474"/>
        <dbReference type="EC" id="3.6.1.1"/>
    </reaction>
</comment>
<reference evidence="15" key="1">
    <citation type="submission" date="2022-03" db="EMBL/GenBank/DDBJ databases">
        <authorList>
            <person name="Martin C."/>
        </authorList>
    </citation>
    <scope>NUCLEOTIDE SEQUENCE</scope>
</reference>
<dbReference type="GO" id="GO:0016791">
    <property type="term" value="F:phosphatase activity"/>
    <property type="evidence" value="ECO:0007669"/>
    <property type="project" value="InterPro"/>
</dbReference>
<evidence type="ECO:0000256" key="10">
    <source>
        <dbReference type="ARBA" id="ARBA00023242"/>
    </source>
</evidence>
<dbReference type="InterPro" id="IPR036412">
    <property type="entry name" value="HAD-like_sf"/>
</dbReference>
<dbReference type="InterPro" id="IPR006355">
    <property type="entry name" value="LHPP/HDHD2"/>
</dbReference>
<proteinExistence type="inferred from homology"/>
<evidence type="ECO:0000256" key="6">
    <source>
        <dbReference type="ARBA" id="ARBA00022490"/>
    </source>
</evidence>
<keyword evidence="8" id="KW-0378">Hydrolase</keyword>
<keyword evidence="10" id="KW-0539">Nucleus</keyword>
<comment type="caution">
    <text evidence="15">The sequence shown here is derived from an EMBL/GenBank/DDBJ whole genome shotgun (WGS) entry which is preliminary data.</text>
</comment>
<name>A0A8J1TTM3_OWEFU</name>
<evidence type="ECO:0000256" key="12">
    <source>
        <dbReference type="ARBA" id="ARBA00039357"/>
    </source>
</evidence>
<dbReference type="AlphaFoldDB" id="A0A8J1TTM3"/>
<keyword evidence="16" id="KW-1185">Reference proteome</keyword>
<evidence type="ECO:0000256" key="1">
    <source>
        <dbReference type="ARBA" id="ARBA00001946"/>
    </source>
</evidence>
<accession>A0A8J1TTM3</accession>
<evidence type="ECO:0000256" key="3">
    <source>
        <dbReference type="ARBA" id="ARBA00004496"/>
    </source>
</evidence>
<dbReference type="FunFam" id="3.40.50.1000:FF:000051">
    <property type="entry name" value="Phospholysine phosphohistidine inorganic pyrophosphate phosphatase"/>
    <property type="match status" value="1"/>
</dbReference>
<dbReference type="Pfam" id="PF13242">
    <property type="entry name" value="Hydrolase_like"/>
    <property type="match status" value="1"/>
</dbReference>
<protein>
    <recommendedName>
        <fullName evidence="13">Haloacid dehalogenase-like hydrolase domain-containing protein 2</fullName>
        <ecNumber evidence="5">3.6.1.1</ecNumber>
    </recommendedName>
    <alternativeName>
        <fullName evidence="12">Phospholysine phosphohistidine inorganic pyrophosphate phosphatase</fullName>
    </alternativeName>
</protein>
<dbReference type="InterPro" id="IPR002645">
    <property type="entry name" value="STAS_dom"/>
</dbReference>
<evidence type="ECO:0000313" key="15">
    <source>
        <dbReference type="EMBL" id="CAH1789818.1"/>
    </source>
</evidence>
<comment type="function">
    <text evidence="11">Phosphatase that hydrolyzes imidodiphosphate, 3-phosphohistidine and 6-phospholysine. Has broad substrate specificity and can also hydrolyze inorganic diphosphate, but with lower efficiency.</text>
</comment>
<evidence type="ECO:0000256" key="8">
    <source>
        <dbReference type="ARBA" id="ARBA00022801"/>
    </source>
</evidence>
<dbReference type="NCBIfam" id="TIGR01460">
    <property type="entry name" value="HAD-SF-IIA"/>
    <property type="match status" value="1"/>
</dbReference>
<dbReference type="GO" id="GO:0004427">
    <property type="term" value="F:inorganic diphosphate phosphatase activity"/>
    <property type="evidence" value="ECO:0007669"/>
    <property type="project" value="UniProtKB-EC"/>
</dbReference>
<evidence type="ECO:0000256" key="2">
    <source>
        <dbReference type="ARBA" id="ARBA00004123"/>
    </source>
</evidence>
<dbReference type="EMBL" id="CAIIXF020000007">
    <property type="protein sequence ID" value="CAH1789818.1"/>
    <property type="molecule type" value="Genomic_DNA"/>
</dbReference>
<evidence type="ECO:0000256" key="13">
    <source>
        <dbReference type="ARBA" id="ARBA00039666"/>
    </source>
</evidence>
<dbReference type="NCBIfam" id="TIGR01458">
    <property type="entry name" value="HAD-SF-IIA-hyp3"/>
    <property type="match status" value="1"/>
</dbReference>
<keyword evidence="6" id="KW-0963">Cytoplasm</keyword>
<dbReference type="PANTHER" id="PTHR19288">
    <property type="entry name" value="4-NITROPHENYLPHOSPHATASE-RELATED"/>
    <property type="match status" value="1"/>
</dbReference>
<dbReference type="Gene3D" id="3.40.50.1000">
    <property type="entry name" value="HAD superfamily/HAD-like"/>
    <property type="match status" value="2"/>
</dbReference>
<evidence type="ECO:0000256" key="14">
    <source>
        <dbReference type="ARBA" id="ARBA00047820"/>
    </source>
</evidence>
<dbReference type="GO" id="GO:0005737">
    <property type="term" value="C:cytoplasm"/>
    <property type="evidence" value="ECO:0007669"/>
    <property type="project" value="UniProtKB-SubCell"/>
</dbReference>
<dbReference type="Proteomes" id="UP000749559">
    <property type="component" value="Unassembled WGS sequence"/>
</dbReference>
<dbReference type="GO" id="GO:0046872">
    <property type="term" value="F:metal ion binding"/>
    <property type="evidence" value="ECO:0007669"/>
    <property type="project" value="UniProtKB-KW"/>
</dbReference>
<evidence type="ECO:0000256" key="7">
    <source>
        <dbReference type="ARBA" id="ARBA00022723"/>
    </source>
</evidence>
<evidence type="ECO:0000313" key="16">
    <source>
        <dbReference type="Proteomes" id="UP000749559"/>
    </source>
</evidence>
<dbReference type="InterPro" id="IPR023214">
    <property type="entry name" value="HAD_sf"/>
</dbReference>
<dbReference type="CDD" id="cd07509">
    <property type="entry name" value="HAD_PPase"/>
    <property type="match status" value="1"/>
</dbReference>
<comment type="similarity">
    <text evidence="4">Belongs to the HAD-like hydrolase superfamily.</text>
</comment>
<keyword evidence="9" id="KW-0460">Magnesium</keyword>
<dbReference type="PROSITE" id="PS50801">
    <property type="entry name" value="STAS"/>
    <property type="match status" value="1"/>
</dbReference>
<evidence type="ECO:0000256" key="5">
    <source>
        <dbReference type="ARBA" id="ARBA00012146"/>
    </source>
</evidence>
<dbReference type="Pfam" id="PF13344">
    <property type="entry name" value="Hydrolase_6"/>
    <property type="match status" value="1"/>
</dbReference>